<evidence type="ECO:0000313" key="2">
    <source>
        <dbReference type="EMBL" id="ORZ41003.1"/>
    </source>
</evidence>
<gene>
    <name evidence="2" type="ORF">BCR44DRAFT_1103823</name>
</gene>
<comment type="caution">
    <text evidence="2">The sequence shown here is derived from an EMBL/GenBank/DDBJ whole genome shotgun (WGS) entry which is preliminary data.</text>
</comment>
<reference evidence="2 3" key="1">
    <citation type="submission" date="2016-07" db="EMBL/GenBank/DDBJ databases">
        <title>Pervasive Adenine N6-methylation of Active Genes in Fungi.</title>
        <authorList>
            <consortium name="DOE Joint Genome Institute"/>
            <person name="Mondo S.J."/>
            <person name="Dannebaum R.O."/>
            <person name="Kuo R.C."/>
            <person name="Labutti K."/>
            <person name="Haridas S."/>
            <person name="Kuo A."/>
            <person name="Salamov A."/>
            <person name="Ahrendt S.R."/>
            <person name="Lipzen A."/>
            <person name="Sullivan W."/>
            <person name="Andreopoulos W.B."/>
            <person name="Clum A."/>
            <person name="Lindquist E."/>
            <person name="Daum C."/>
            <person name="Ramamoorthy G.K."/>
            <person name="Gryganskyi A."/>
            <person name="Culley D."/>
            <person name="Magnuson J.K."/>
            <person name="James T.Y."/>
            <person name="O'Malley M.A."/>
            <person name="Stajich J.E."/>
            <person name="Spatafora J.W."/>
            <person name="Visel A."/>
            <person name="Grigoriev I.V."/>
        </authorList>
    </citation>
    <scope>NUCLEOTIDE SEQUENCE [LARGE SCALE GENOMIC DNA]</scope>
    <source>
        <strain evidence="2 3">PL171</strain>
    </source>
</reference>
<keyword evidence="3" id="KW-1185">Reference proteome</keyword>
<feature type="compositionally biased region" description="Basic and acidic residues" evidence="1">
    <location>
        <begin position="70"/>
        <end position="80"/>
    </location>
</feature>
<protein>
    <submittedName>
        <fullName evidence="2">Uncharacterized protein</fullName>
    </submittedName>
</protein>
<organism evidence="2 3">
    <name type="scientific">Catenaria anguillulae PL171</name>
    <dbReference type="NCBI Taxonomy" id="765915"/>
    <lineage>
        <taxon>Eukaryota</taxon>
        <taxon>Fungi</taxon>
        <taxon>Fungi incertae sedis</taxon>
        <taxon>Blastocladiomycota</taxon>
        <taxon>Blastocladiomycetes</taxon>
        <taxon>Blastocladiales</taxon>
        <taxon>Catenariaceae</taxon>
        <taxon>Catenaria</taxon>
    </lineage>
</organism>
<evidence type="ECO:0000256" key="1">
    <source>
        <dbReference type="SAM" id="MobiDB-lite"/>
    </source>
</evidence>
<dbReference type="EMBL" id="MCFL01000002">
    <property type="protein sequence ID" value="ORZ41003.1"/>
    <property type="molecule type" value="Genomic_DNA"/>
</dbReference>
<name>A0A1Y2I4P5_9FUNG</name>
<dbReference type="AlphaFoldDB" id="A0A1Y2I4P5"/>
<dbReference type="Proteomes" id="UP000193411">
    <property type="component" value="Unassembled WGS sequence"/>
</dbReference>
<sequence>MQSPSAMAKLSVELRGSSTMVPLAGPAVVDGLPSSPRAICVTLSGSERTSNDPKTDEFVGTESVTLSAAREPKRGEDRLSLQRRTSPVTPYAVSW</sequence>
<proteinExistence type="predicted"/>
<feature type="region of interest" description="Disordered" evidence="1">
    <location>
        <begin position="45"/>
        <end position="95"/>
    </location>
</feature>
<evidence type="ECO:0000313" key="3">
    <source>
        <dbReference type="Proteomes" id="UP000193411"/>
    </source>
</evidence>
<accession>A0A1Y2I4P5</accession>